<dbReference type="Proteomes" id="UP000010478">
    <property type="component" value="Plasmid pOSC7112.03"/>
</dbReference>
<dbReference type="InterPro" id="IPR010985">
    <property type="entry name" value="Ribbon_hlx_hlx"/>
</dbReference>
<dbReference type="AlphaFoldDB" id="K9VUK9"/>
<dbReference type="OrthoDB" id="540999at2"/>
<evidence type="ECO:0000313" key="2">
    <source>
        <dbReference type="Proteomes" id="UP000010478"/>
    </source>
</evidence>
<dbReference type="Gene3D" id="1.10.1220.10">
    <property type="entry name" value="Met repressor-like"/>
    <property type="match status" value="1"/>
</dbReference>
<dbReference type="EMBL" id="CP003617">
    <property type="protein sequence ID" value="AFZ10885.1"/>
    <property type="molecule type" value="Genomic_DNA"/>
</dbReference>
<dbReference type="KEGG" id="oni:Osc7112_6798"/>
<organism evidence="1 2">
    <name type="scientific">Phormidium nigroviride PCC 7112</name>
    <dbReference type="NCBI Taxonomy" id="179408"/>
    <lineage>
        <taxon>Bacteria</taxon>
        <taxon>Bacillati</taxon>
        <taxon>Cyanobacteriota</taxon>
        <taxon>Cyanophyceae</taxon>
        <taxon>Oscillatoriophycideae</taxon>
        <taxon>Oscillatoriales</taxon>
        <taxon>Oscillatoriaceae</taxon>
        <taxon>Phormidium</taxon>
    </lineage>
</organism>
<dbReference type="GO" id="GO:0006355">
    <property type="term" value="P:regulation of DNA-templated transcription"/>
    <property type="evidence" value="ECO:0007669"/>
    <property type="project" value="InterPro"/>
</dbReference>
<name>K9VUK9_9CYAN</name>
<proteinExistence type="predicted"/>
<keyword evidence="1" id="KW-0614">Plasmid</keyword>
<dbReference type="InterPro" id="IPR013321">
    <property type="entry name" value="Arc_rbn_hlx_hlx"/>
</dbReference>
<accession>K9VUK9</accession>
<reference evidence="1 2" key="1">
    <citation type="submission" date="2012-05" db="EMBL/GenBank/DDBJ databases">
        <title>Finished plasmid 3 of genome of Oscillatoria sp. PCC 7112.</title>
        <authorList>
            <consortium name="US DOE Joint Genome Institute"/>
            <person name="Gugger M."/>
            <person name="Coursin T."/>
            <person name="Rippka R."/>
            <person name="Tandeau De Marsac N."/>
            <person name="Huntemann M."/>
            <person name="Wei C.-L."/>
            <person name="Han J."/>
            <person name="Detter J.C."/>
            <person name="Han C."/>
            <person name="Tapia R."/>
            <person name="Davenport K."/>
            <person name="Daligault H."/>
            <person name="Erkkila T."/>
            <person name="Gu W."/>
            <person name="Munk A.C.C."/>
            <person name="Teshima H."/>
            <person name="Xu Y."/>
            <person name="Chain P."/>
            <person name="Chen A."/>
            <person name="Krypides N."/>
            <person name="Mavromatis K."/>
            <person name="Markowitz V."/>
            <person name="Szeto E."/>
            <person name="Ivanova N."/>
            <person name="Mikhailova N."/>
            <person name="Ovchinnikova G."/>
            <person name="Pagani I."/>
            <person name="Pati A."/>
            <person name="Goodwin L."/>
            <person name="Peters L."/>
            <person name="Pitluck S."/>
            <person name="Woyke T."/>
            <person name="Kerfeld C."/>
        </authorList>
    </citation>
    <scope>NUCLEOTIDE SEQUENCE [LARGE SCALE GENOMIC DNA]</scope>
    <source>
        <strain evidence="1 2">PCC 7112</strain>
        <plasmid evidence="1 2">pOSC7112.03</plasmid>
    </source>
</reference>
<dbReference type="SUPFAM" id="SSF47598">
    <property type="entry name" value="Ribbon-helix-helix"/>
    <property type="match status" value="1"/>
</dbReference>
<dbReference type="RefSeq" id="WP_015179849.1">
    <property type="nucleotide sequence ID" value="NC_019731.1"/>
</dbReference>
<evidence type="ECO:0000313" key="1">
    <source>
        <dbReference type="EMBL" id="AFZ10885.1"/>
    </source>
</evidence>
<protein>
    <submittedName>
        <fullName evidence="1">Uncharacterized protein</fullName>
    </submittedName>
</protein>
<keyword evidence="2" id="KW-1185">Reference proteome</keyword>
<geneLocation type="plasmid" evidence="1 2">
    <name>pOSC7112.03</name>
</geneLocation>
<gene>
    <name evidence="1" type="ORF">Osc7112_6798</name>
</gene>
<sequence length="100" mass="10863">MTSETDQTKTSDRIQLNLRLDGKKHLLEAIKDAAKEERTSVNSWVVKVLESALGMEPANTMPTGEDLEATVASVLDKLLADKLVNIKSQLKAELLGESAA</sequence>
<dbReference type="HOGENOM" id="CLU_2303081_0_0_3"/>